<dbReference type="Proteomes" id="UP000193061">
    <property type="component" value="Unassembled WGS sequence"/>
</dbReference>
<dbReference type="RefSeq" id="WP_085805774.1">
    <property type="nucleotide sequence ID" value="NZ_FWFX01000006.1"/>
</dbReference>
<organism evidence="1 2">
    <name type="scientific">Roseovarius albus</name>
    <dbReference type="NCBI Taxonomy" id="1247867"/>
    <lineage>
        <taxon>Bacteria</taxon>
        <taxon>Pseudomonadati</taxon>
        <taxon>Pseudomonadota</taxon>
        <taxon>Alphaproteobacteria</taxon>
        <taxon>Rhodobacterales</taxon>
        <taxon>Roseobacteraceae</taxon>
        <taxon>Roseovarius</taxon>
    </lineage>
</organism>
<dbReference type="AlphaFoldDB" id="A0A1X6ZB95"/>
<dbReference type="Gene3D" id="2.40.10.270">
    <property type="entry name" value="Bacteriophage SPP1 head-tail adaptor protein"/>
    <property type="match status" value="1"/>
</dbReference>
<reference evidence="1 2" key="1">
    <citation type="submission" date="2017-03" db="EMBL/GenBank/DDBJ databases">
        <authorList>
            <person name="Afonso C.L."/>
            <person name="Miller P.J."/>
            <person name="Scott M.A."/>
            <person name="Spackman E."/>
            <person name="Goraichik I."/>
            <person name="Dimitrov K.M."/>
            <person name="Suarez D.L."/>
            <person name="Swayne D.E."/>
        </authorList>
    </citation>
    <scope>NUCLEOTIDE SEQUENCE [LARGE SCALE GENOMIC DNA]</scope>
    <source>
        <strain evidence="1 2">CECT 7450</strain>
    </source>
</reference>
<dbReference type="InterPro" id="IPR008767">
    <property type="entry name" value="Phage_SPP1_head-tail_adaptor"/>
</dbReference>
<dbReference type="InterPro" id="IPR038666">
    <property type="entry name" value="SSP1_head-tail_sf"/>
</dbReference>
<dbReference type="EMBL" id="FWFX01000006">
    <property type="protein sequence ID" value="SLN46126.1"/>
    <property type="molecule type" value="Genomic_DNA"/>
</dbReference>
<gene>
    <name evidence="1" type="ORF">ROA7450_02259</name>
</gene>
<name>A0A1X6ZB95_9RHOB</name>
<sequence>MKRVHLNRKLVLEAPERVADGAGGYSESWAAVGTLWADVSARSGREVGGTATNLTQSGFRIVVRAAPVGTPARPVAGQRFRDGTRVFAIEAVYERDVHGRFLTCHVQEEGGL</sequence>
<dbReference type="OrthoDB" id="7570189at2"/>
<dbReference type="Pfam" id="PF05521">
    <property type="entry name" value="Phage_HCP"/>
    <property type="match status" value="1"/>
</dbReference>
<proteinExistence type="predicted"/>
<accession>A0A1X6ZB95</accession>
<protein>
    <submittedName>
        <fullName evidence="1">Phage head-tail joining protein</fullName>
    </submittedName>
</protein>
<keyword evidence="2" id="KW-1185">Reference proteome</keyword>
<evidence type="ECO:0000313" key="2">
    <source>
        <dbReference type="Proteomes" id="UP000193061"/>
    </source>
</evidence>
<evidence type="ECO:0000313" key="1">
    <source>
        <dbReference type="EMBL" id="SLN46126.1"/>
    </source>
</evidence>